<gene>
    <name evidence="9" type="ORF">Y882_03165</name>
</gene>
<dbReference type="CDD" id="cd13138">
    <property type="entry name" value="MATE_yoeA_like"/>
    <property type="match status" value="1"/>
</dbReference>
<dbReference type="NCBIfam" id="TIGR00797">
    <property type="entry name" value="matE"/>
    <property type="match status" value="1"/>
</dbReference>
<evidence type="ECO:0000256" key="6">
    <source>
        <dbReference type="ARBA" id="ARBA00023136"/>
    </source>
</evidence>
<comment type="caution">
    <text evidence="9">The sequence shown here is derived from an EMBL/GenBank/DDBJ whole genome shotgun (WGS) entry which is preliminary data.</text>
</comment>
<evidence type="ECO:0000313" key="9">
    <source>
        <dbReference type="EMBL" id="KLD65375.1"/>
    </source>
</evidence>
<dbReference type="RefSeq" id="WP_046970420.1">
    <property type="nucleotide sequence ID" value="NZ_JPLA01000007.1"/>
</dbReference>
<dbReference type="InterPro" id="IPR002528">
    <property type="entry name" value="MATE_fam"/>
</dbReference>
<sequence>MSSLAARQPLLTEGPIAKTLLMFALPILGSTVLQSLNGSVNAMWIGHYLGEAALTAVSNANLILFLLLGAVFGLSMACTILIGQSLGARNMLEAKRVVGTGVTFFVSVSIIVAIGGYFGTPWMLNALNTPVDAQAFAVPYLRIIFIAVPSMYFYAFLMMTLRGAGDSRTPFYFMVLSVAMDIVLNPLLIFGVGPFPRMGIAGSATSTLIAQSVALVALLITLYRRKHFLRLTRSELGYLKPDMEILRSLVFKGLPMGLQMIVISSSAMIMIHMVNNYGSKTTAAYGAATQLWTYVQMPAMAIGAAVSSMAAQNVGAKLWDRVSRITKVGVLYNFLLSGMLIALIYLFNHAALGMFLPNDGEALALAQHLNSIAVWSFMFFGVTFVLFGVVRSTGAVVPPLVILFISMWLFRPPFALALAPRLGADSIWWSFPLGSLASMMMAMGYYKWGGWRRARMLATPIDKAGLEKASDEAAVAGQQAPTTGQGVPASAE</sequence>
<dbReference type="InterPro" id="IPR048279">
    <property type="entry name" value="MdtK-like"/>
</dbReference>
<dbReference type="PATRIC" id="fig|1440762.4.peg.3559"/>
<protein>
    <submittedName>
        <fullName evidence="9">Multidrug transporter MatE</fullName>
    </submittedName>
</protein>
<feature type="transmembrane region" description="Helical" evidence="8">
    <location>
        <begin position="249"/>
        <end position="271"/>
    </location>
</feature>
<dbReference type="PIRSF" id="PIRSF006603">
    <property type="entry name" value="DinF"/>
    <property type="match status" value="1"/>
</dbReference>
<feature type="region of interest" description="Disordered" evidence="7">
    <location>
        <begin position="470"/>
        <end position="492"/>
    </location>
</feature>
<proteinExistence type="predicted"/>
<accession>A0A0G9H6B5</accession>
<comment type="subcellular location">
    <subcellularLocation>
        <location evidence="1">Cell inner membrane</location>
        <topology evidence="1">Multi-pass membrane protein</topology>
    </subcellularLocation>
</comment>
<evidence type="ECO:0000256" key="2">
    <source>
        <dbReference type="ARBA" id="ARBA00022448"/>
    </source>
</evidence>
<dbReference type="PANTHER" id="PTHR43549">
    <property type="entry name" value="MULTIDRUG RESISTANCE PROTEIN YPNP-RELATED"/>
    <property type="match status" value="1"/>
</dbReference>
<keyword evidence="4 8" id="KW-0812">Transmembrane</keyword>
<evidence type="ECO:0000313" key="10">
    <source>
        <dbReference type="Proteomes" id="UP000035481"/>
    </source>
</evidence>
<keyword evidence="5 8" id="KW-1133">Transmembrane helix</keyword>
<name>A0A0G9H6B5_9GAMM</name>
<dbReference type="OrthoDB" id="9806302at2"/>
<dbReference type="GO" id="GO:0015297">
    <property type="term" value="F:antiporter activity"/>
    <property type="evidence" value="ECO:0007669"/>
    <property type="project" value="InterPro"/>
</dbReference>
<evidence type="ECO:0000256" key="4">
    <source>
        <dbReference type="ARBA" id="ARBA00022692"/>
    </source>
</evidence>
<keyword evidence="6 8" id="KW-0472">Membrane</keyword>
<dbReference type="Pfam" id="PF01554">
    <property type="entry name" value="MatE"/>
    <property type="match status" value="2"/>
</dbReference>
<feature type="transmembrane region" description="Helical" evidence="8">
    <location>
        <begin position="171"/>
        <end position="192"/>
    </location>
</feature>
<dbReference type="GO" id="GO:0042910">
    <property type="term" value="F:xenobiotic transmembrane transporter activity"/>
    <property type="evidence" value="ECO:0007669"/>
    <property type="project" value="InterPro"/>
</dbReference>
<dbReference type="PANTHER" id="PTHR43549:SF3">
    <property type="entry name" value="MULTIDRUG RESISTANCE PROTEIN YPNP-RELATED"/>
    <property type="match status" value="1"/>
</dbReference>
<organism evidence="9 10">
    <name type="scientific">Dyella japonica DSM 16301</name>
    <dbReference type="NCBI Taxonomy" id="1440762"/>
    <lineage>
        <taxon>Bacteria</taxon>
        <taxon>Pseudomonadati</taxon>
        <taxon>Pseudomonadota</taxon>
        <taxon>Gammaproteobacteria</taxon>
        <taxon>Lysobacterales</taxon>
        <taxon>Rhodanobacteraceae</taxon>
        <taxon>Dyella</taxon>
    </lineage>
</organism>
<reference evidence="9 10" key="1">
    <citation type="journal article" date="2015" name="Antonie Van Leeuwenhoek">
        <title>A phylogenomic and molecular marker based taxonomic framework for the order Xanthomonadales: proposal to transfer the families Algiphilaceae and Solimonadaceae to the order Nevskiales ord. nov. and to create a new family within the order Xanthomonadales, the family Rhodanobacteraceae fam. nov., containing the genus Rhodanobacter and its closest relatives.</title>
        <authorList>
            <person name="Naushad S."/>
            <person name="Adeolu M."/>
            <person name="Wong S."/>
            <person name="Sohail M."/>
            <person name="Schellhorn H.E."/>
            <person name="Gupta R.S."/>
        </authorList>
    </citation>
    <scope>NUCLEOTIDE SEQUENCE [LARGE SCALE GENOMIC DNA]</scope>
    <source>
        <strain evidence="9 10">DSM 16301</strain>
    </source>
</reference>
<evidence type="ECO:0000256" key="7">
    <source>
        <dbReference type="SAM" id="MobiDB-lite"/>
    </source>
</evidence>
<feature type="transmembrane region" description="Helical" evidence="8">
    <location>
        <begin position="330"/>
        <end position="352"/>
    </location>
</feature>
<evidence type="ECO:0000256" key="3">
    <source>
        <dbReference type="ARBA" id="ARBA00022475"/>
    </source>
</evidence>
<feature type="transmembrane region" description="Helical" evidence="8">
    <location>
        <begin position="397"/>
        <end position="415"/>
    </location>
</feature>
<dbReference type="Proteomes" id="UP000035481">
    <property type="component" value="Unassembled WGS sequence"/>
</dbReference>
<feature type="transmembrane region" description="Helical" evidence="8">
    <location>
        <begin position="372"/>
        <end position="390"/>
    </location>
</feature>
<dbReference type="EMBL" id="JPLA01000007">
    <property type="protein sequence ID" value="KLD65375.1"/>
    <property type="molecule type" value="Genomic_DNA"/>
</dbReference>
<feature type="transmembrane region" description="Helical" evidence="8">
    <location>
        <begin position="139"/>
        <end position="159"/>
    </location>
</feature>
<evidence type="ECO:0000256" key="1">
    <source>
        <dbReference type="ARBA" id="ARBA00004429"/>
    </source>
</evidence>
<feature type="transmembrane region" description="Helical" evidence="8">
    <location>
        <begin position="97"/>
        <end position="119"/>
    </location>
</feature>
<keyword evidence="2" id="KW-0813">Transport</keyword>
<evidence type="ECO:0000256" key="8">
    <source>
        <dbReference type="SAM" id="Phobius"/>
    </source>
</evidence>
<dbReference type="GO" id="GO:0005886">
    <property type="term" value="C:plasma membrane"/>
    <property type="evidence" value="ECO:0007669"/>
    <property type="project" value="UniProtKB-SubCell"/>
</dbReference>
<dbReference type="AlphaFoldDB" id="A0A0G9H6B5"/>
<feature type="transmembrane region" description="Helical" evidence="8">
    <location>
        <begin position="291"/>
        <end position="310"/>
    </location>
</feature>
<feature type="transmembrane region" description="Helical" evidence="8">
    <location>
        <begin position="427"/>
        <end position="446"/>
    </location>
</feature>
<evidence type="ECO:0000256" key="5">
    <source>
        <dbReference type="ARBA" id="ARBA00022989"/>
    </source>
</evidence>
<feature type="transmembrane region" description="Helical" evidence="8">
    <location>
        <begin position="60"/>
        <end position="85"/>
    </location>
</feature>
<dbReference type="InterPro" id="IPR052031">
    <property type="entry name" value="Membrane_Transporter-Flippase"/>
</dbReference>
<feature type="transmembrane region" description="Helical" evidence="8">
    <location>
        <begin position="198"/>
        <end position="223"/>
    </location>
</feature>
<keyword evidence="3" id="KW-1003">Cell membrane</keyword>
<dbReference type="STRING" id="1440762.Y882_03165"/>
<feature type="transmembrane region" description="Helical" evidence="8">
    <location>
        <begin position="20"/>
        <end position="40"/>
    </location>
</feature>